<dbReference type="EMBL" id="SOCP01000011">
    <property type="protein sequence ID" value="TDV46353.1"/>
    <property type="molecule type" value="Genomic_DNA"/>
</dbReference>
<protein>
    <recommendedName>
        <fullName evidence="4 12">4-hydroxy-tetrahydrodipicolinate synthase</fullName>
        <shortName evidence="12">HTPA synthase</shortName>
        <ecNumber evidence="4 12">4.3.3.7</ecNumber>
    </recommendedName>
</protein>
<feature type="active site" description="Proton donor/acceptor" evidence="12 14">
    <location>
        <position position="144"/>
    </location>
</feature>
<dbReference type="AlphaFoldDB" id="A0A4R7VBC9"/>
<dbReference type="Gene3D" id="3.20.20.70">
    <property type="entry name" value="Aldolase class I"/>
    <property type="match status" value="1"/>
</dbReference>
<dbReference type="InterPro" id="IPR002220">
    <property type="entry name" value="DapA-like"/>
</dbReference>
<dbReference type="CDD" id="cd00950">
    <property type="entry name" value="DHDPS"/>
    <property type="match status" value="1"/>
</dbReference>
<proteinExistence type="inferred from homology"/>
<evidence type="ECO:0000256" key="10">
    <source>
        <dbReference type="ARBA" id="ARBA00023270"/>
    </source>
</evidence>
<feature type="site" description="Part of a proton relay during catalysis" evidence="12">
    <location>
        <position position="118"/>
    </location>
</feature>
<keyword evidence="7 12" id="KW-0220">Diaminopimelate biosynthesis</keyword>
<reference evidence="16 17" key="1">
    <citation type="submission" date="2019-03" db="EMBL/GenBank/DDBJ databases">
        <title>Genomic Encyclopedia of Archaeal and Bacterial Type Strains, Phase II (KMG-II): from individual species to whole genera.</title>
        <authorList>
            <person name="Goeker M."/>
        </authorList>
    </citation>
    <scope>NUCLEOTIDE SEQUENCE [LARGE SCALE GENOMIC DNA]</scope>
    <source>
        <strain evidence="16 17">DSM 45499</strain>
    </source>
</reference>
<dbReference type="GO" id="GO:0019877">
    <property type="term" value="P:diaminopimelate biosynthetic process"/>
    <property type="evidence" value="ECO:0007669"/>
    <property type="project" value="UniProtKB-UniRule"/>
</dbReference>
<evidence type="ECO:0000256" key="4">
    <source>
        <dbReference type="ARBA" id="ARBA00012086"/>
    </source>
</evidence>
<dbReference type="GO" id="GO:0005829">
    <property type="term" value="C:cytosol"/>
    <property type="evidence" value="ECO:0007669"/>
    <property type="project" value="TreeGrafter"/>
</dbReference>
<evidence type="ECO:0000313" key="16">
    <source>
        <dbReference type="EMBL" id="TDV46353.1"/>
    </source>
</evidence>
<evidence type="ECO:0000256" key="15">
    <source>
        <dbReference type="PIRSR" id="PIRSR001365-2"/>
    </source>
</evidence>
<comment type="catalytic activity">
    <reaction evidence="11 12">
        <text>L-aspartate 4-semialdehyde + pyruvate = (2S,4S)-4-hydroxy-2,3,4,5-tetrahydrodipicolinate + H2O + H(+)</text>
        <dbReference type="Rhea" id="RHEA:34171"/>
        <dbReference type="ChEBI" id="CHEBI:15361"/>
        <dbReference type="ChEBI" id="CHEBI:15377"/>
        <dbReference type="ChEBI" id="CHEBI:15378"/>
        <dbReference type="ChEBI" id="CHEBI:67139"/>
        <dbReference type="ChEBI" id="CHEBI:537519"/>
        <dbReference type="EC" id="4.3.3.7"/>
    </reaction>
</comment>
<dbReference type="InterPro" id="IPR020624">
    <property type="entry name" value="Schiff_base-form_aldolases_CS"/>
</dbReference>
<dbReference type="Pfam" id="PF00701">
    <property type="entry name" value="DHDPS"/>
    <property type="match status" value="1"/>
</dbReference>
<dbReference type="PANTHER" id="PTHR12128">
    <property type="entry name" value="DIHYDRODIPICOLINATE SYNTHASE"/>
    <property type="match status" value="1"/>
</dbReference>
<keyword evidence="5 12" id="KW-0963">Cytoplasm</keyword>
<accession>A0A4R7VBC9</accession>
<comment type="caution">
    <text evidence="16">The sequence shown here is derived from an EMBL/GenBank/DDBJ whole genome shotgun (WGS) entry which is preliminary data.</text>
</comment>
<dbReference type="PANTHER" id="PTHR12128:SF66">
    <property type="entry name" value="4-HYDROXY-2-OXOGLUTARATE ALDOLASE, MITOCHONDRIAL"/>
    <property type="match status" value="1"/>
</dbReference>
<evidence type="ECO:0000256" key="3">
    <source>
        <dbReference type="ARBA" id="ARBA00007592"/>
    </source>
</evidence>
<evidence type="ECO:0000256" key="12">
    <source>
        <dbReference type="HAMAP-Rule" id="MF_00418"/>
    </source>
</evidence>
<evidence type="ECO:0000256" key="6">
    <source>
        <dbReference type="ARBA" id="ARBA00022605"/>
    </source>
</evidence>
<dbReference type="SMART" id="SM01130">
    <property type="entry name" value="DHDPS"/>
    <property type="match status" value="1"/>
</dbReference>
<evidence type="ECO:0000256" key="8">
    <source>
        <dbReference type="ARBA" id="ARBA00023154"/>
    </source>
</evidence>
<dbReference type="InterPro" id="IPR020625">
    <property type="entry name" value="Schiff_base-form_aldolases_AS"/>
</dbReference>
<evidence type="ECO:0000256" key="9">
    <source>
        <dbReference type="ARBA" id="ARBA00023239"/>
    </source>
</evidence>
<feature type="binding site" evidence="12 15">
    <location>
        <position position="56"/>
    </location>
    <ligand>
        <name>pyruvate</name>
        <dbReference type="ChEBI" id="CHEBI:15361"/>
    </ligand>
</feature>
<dbReference type="PIRSF" id="PIRSF001365">
    <property type="entry name" value="DHDPS"/>
    <property type="match status" value="1"/>
</dbReference>
<keyword evidence="8 12" id="KW-0457">Lysine biosynthesis</keyword>
<comment type="subcellular location">
    <subcellularLocation>
        <location evidence="12">Cytoplasm</location>
    </subcellularLocation>
</comment>
<dbReference type="SUPFAM" id="SSF51569">
    <property type="entry name" value="Aldolase"/>
    <property type="match status" value="1"/>
</dbReference>
<name>A0A4R7VBC9_9PSEU</name>
<organism evidence="16 17">
    <name type="scientific">Actinophytocola oryzae</name>
    <dbReference type="NCBI Taxonomy" id="502181"/>
    <lineage>
        <taxon>Bacteria</taxon>
        <taxon>Bacillati</taxon>
        <taxon>Actinomycetota</taxon>
        <taxon>Actinomycetes</taxon>
        <taxon>Pseudonocardiales</taxon>
        <taxon>Pseudonocardiaceae</taxon>
    </lineage>
</organism>
<dbReference type="PROSITE" id="PS00665">
    <property type="entry name" value="DHDPS_1"/>
    <property type="match status" value="1"/>
</dbReference>
<keyword evidence="9 12" id="KW-0456">Lyase</keyword>
<dbReference type="InterPro" id="IPR013785">
    <property type="entry name" value="Aldolase_TIM"/>
</dbReference>
<dbReference type="NCBIfam" id="TIGR00674">
    <property type="entry name" value="dapA"/>
    <property type="match status" value="1"/>
</dbReference>
<dbReference type="UniPathway" id="UPA00034">
    <property type="reaction ID" value="UER00017"/>
</dbReference>
<comment type="subunit">
    <text evidence="12">Homotetramer; dimer of dimers.</text>
</comment>
<dbReference type="GO" id="GO:0009089">
    <property type="term" value="P:lysine biosynthetic process via diaminopimelate"/>
    <property type="evidence" value="ECO:0007669"/>
    <property type="project" value="UniProtKB-UniRule"/>
</dbReference>
<dbReference type="EC" id="4.3.3.7" evidence="4 12"/>
<comment type="function">
    <text evidence="1 12">Catalyzes the condensation of (S)-aspartate-beta-semialdehyde [(S)-ASA] and pyruvate to 4-hydroxy-tetrahydrodipicolinate (HTPA).</text>
</comment>
<dbReference type="InterPro" id="IPR005263">
    <property type="entry name" value="DapA"/>
</dbReference>
<keyword evidence="10 12" id="KW-0704">Schiff base</keyword>
<comment type="pathway">
    <text evidence="2 12">Amino-acid biosynthesis; L-lysine biosynthesis via DAP pathway; (S)-tetrahydrodipicolinate from L-aspartate: step 3/4.</text>
</comment>
<sequence>MNTCPTAKPGRPFGQVLTAMVSPFDANGKLDLGGAQRLAAHLVDLGNDGVVVSGTTGESPTTSDTEKADLIRAVVDAVGDRATVVAAVGTYDTAHSVHLAREAEQAGAHGLLVVTPYYSRPPQAGLIAHFTAVANASGLPNMLYDIPPRSVVPIEVDTLRRLAEHPRIVAVKDAKGDLLAGSEVIASTDLAYYSGDDAMNLPWLSVGGVGFVSVIGHVVAGRLRRMLETYENGDVGTARTVHRGLLPVYRAMGRVGGVIFAKAALRLRGQDVGDPRLPLPPATPEQFKLIAGDLGDAGVPLADASPSDLAASRVARADAAAAYVSPTTHTSAGQVH</sequence>
<dbReference type="PRINTS" id="PR00146">
    <property type="entry name" value="DHPICSNTHASE"/>
</dbReference>
<feature type="site" description="Part of a proton relay during catalysis" evidence="12">
    <location>
        <position position="55"/>
    </location>
</feature>
<dbReference type="PROSITE" id="PS00666">
    <property type="entry name" value="DHDPS_2"/>
    <property type="match status" value="1"/>
</dbReference>
<evidence type="ECO:0000256" key="5">
    <source>
        <dbReference type="ARBA" id="ARBA00022490"/>
    </source>
</evidence>
<evidence type="ECO:0000256" key="7">
    <source>
        <dbReference type="ARBA" id="ARBA00022915"/>
    </source>
</evidence>
<dbReference type="HAMAP" id="MF_00418">
    <property type="entry name" value="DapA"/>
    <property type="match status" value="1"/>
</dbReference>
<evidence type="ECO:0000256" key="1">
    <source>
        <dbReference type="ARBA" id="ARBA00003294"/>
    </source>
</evidence>
<comment type="similarity">
    <text evidence="3 12 13">Belongs to the DapA family.</text>
</comment>
<evidence type="ECO:0000256" key="14">
    <source>
        <dbReference type="PIRSR" id="PIRSR001365-1"/>
    </source>
</evidence>
<dbReference type="RefSeq" id="WP_133905987.1">
    <property type="nucleotide sequence ID" value="NZ_SOCP01000011.1"/>
</dbReference>
<evidence type="ECO:0000256" key="13">
    <source>
        <dbReference type="PIRNR" id="PIRNR001365"/>
    </source>
</evidence>
<evidence type="ECO:0000313" key="17">
    <source>
        <dbReference type="Proteomes" id="UP000294927"/>
    </source>
</evidence>
<feature type="binding site" evidence="12 15">
    <location>
        <position position="212"/>
    </location>
    <ligand>
        <name>pyruvate</name>
        <dbReference type="ChEBI" id="CHEBI:15361"/>
    </ligand>
</feature>
<keyword evidence="6 12" id="KW-0028">Amino-acid biosynthesis</keyword>
<dbReference type="Proteomes" id="UP000294927">
    <property type="component" value="Unassembled WGS sequence"/>
</dbReference>
<keyword evidence="17" id="KW-1185">Reference proteome</keyword>
<evidence type="ECO:0000256" key="11">
    <source>
        <dbReference type="ARBA" id="ARBA00047836"/>
    </source>
</evidence>
<dbReference type="GO" id="GO:0008840">
    <property type="term" value="F:4-hydroxy-tetrahydrodipicolinate synthase activity"/>
    <property type="evidence" value="ECO:0007669"/>
    <property type="project" value="UniProtKB-UniRule"/>
</dbReference>
<evidence type="ECO:0000256" key="2">
    <source>
        <dbReference type="ARBA" id="ARBA00005120"/>
    </source>
</evidence>
<dbReference type="OrthoDB" id="9782828at2"/>
<comment type="caution">
    <text evidence="12">Was originally thought to be a dihydrodipicolinate synthase (DHDPS), catalyzing the condensation of (S)-aspartate-beta-semialdehyde [(S)-ASA] and pyruvate to dihydrodipicolinate (DHDP). However, it was shown in E.coli that the product of the enzymatic reaction is not dihydrodipicolinate but in fact (4S)-4-hydroxy-2,3,4,5-tetrahydro-(2S)-dipicolinic acid (HTPA), and that the consecutive dehydration reaction leading to DHDP is not spontaneous but catalyzed by DapB.</text>
</comment>
<gene>
    <name evidence="12" type="primary">dapA</name>
    <name evidence="16" type="ORF">CLV71_111312</name>
</gene>
<feature type="active site" description="Schiff-base intermediate with substrate" evidence="12 14">
    <location>
        <position position="172"/>
    </location>
</feature>